<comment type="caution">
    <text evidence="3">The sequence shown here is derived from an EMBL/GenBank/DDBJ whole genome shotgun (WGS) entry which is preliminary data.</text>
</comment>
<dbReference type="GO" id="GO:0008237">
    <property type="term" value="F:metallopeptidase activity"/>
    <property type="evidence" value="ECO:0007669"/>
    <property type="project" value="UniProtKB-KW"/>
</dbReference>
<organism evidence="3 4">
    <name type="scientific">Leptospira paudalimensis</name>
    <dbReference type="NCBI Taxonomy" id="2950024"/>
    <lineage>
        <taxon>Bacteria</taxon>
        <taxon>Pseudomonadati</taxon>
        <taxon>Spirochaetota</taxon>
        <taxon>Spirochaetia</taxon>
        <taxon>Leptospirales</taxon>
        <taxon>Leptospiraceae</taxon>
        <taxon>Leptospira</taxon>
    </lineage>
</organism>
<dbReference type="EMBL" id="JAMQPR010000001">
    <property type="protein sequence ID" value="MCW7503280.1"/>
    <property type="molecule type" value="Genomic_DNA"/>
</dbReference>
<evidence type="ECO:0000256" key="1">
    <source>
        <dbReference type="SAM" id="Phobius"/>
    </source>
</evidence>
<feature type="transmembrane region" description="Helical" evidence="1">
    <location>
        <begin position="35"/>
        <end position="57"/>
    </location>
</feature>
<dbReference type="RefSeq" id="WP_265357289.1">
    <property type="nucleotide sequence ID" value="NZ_JAMQPR010000001.1"/>
</dbReference>
<dbReference type="PANTHER" id="PTHR39430">
    <property type="entry name" value="MEMBRANE-ASSOCIATED PROTEASE-RELATED"/>
    <property type="match status" value="1"/>
</dbReference>
<keyword evidence="1" id="KW-0812">Transmembrane</keyword>
<feature type="transmembrane region" description="Helical" evidence="1">
    <location>
        <begin position="211"/>
        <end position="231"/>
    </location>
</feature>
<keyword evidence="3" id="KW-0378">Hydrolase</keyword>
<evidence type="ECO:0000313" key="3">
    <source>
        <dbReference type="EMBL" id="MCW7503280.1"/>
    </source>
</evidence>
<dbReference type="PANTHER" id="PTHR39430:SF1">
    <property type="entry name" value="PROTEASE"/>
    <property type="match status" value="1"/>
</dbReference>
<feature type="transmembrane region" description="Helical" evidence="1">
    <location>
        <begin position="279"/>
        <end position="296"/>
    </location>
</feature>
<dbReference type="Proteomes" id="UP001208794">
    <property type="component" value="Unassembled WGS sequence"/>
</dbReference>
<sequence>MSKISYFLPSFETMLYKKGIYSSLRLNPMQTSKKFTYFFALVISVSFIISFFLYGIQNSIAENNPHVELKPFSYSKILSRTTTVILFISLLWFHKRIEKKPIRSLGLENIKKRKKDLILGFLAGMASLSFVVVTKVIFGVSTWAPKEFLAFDYLISLYFLLSVFCIAFVEELFFRGYLLQSFVAEWGEKKAAIFTSLFFSITHFIRPMYDILILIPEFIGLFLVGYALSYAWIYTRSLYLPIGIHAGWVYIVKMQSFFVSPIPHDYHWLFGGERLVTGLISWMFMFLFLIGLKSIFEHMLKKDKMPIG</sequence>
<feature type="transmembrane region" description="Helical" evidence="1">
    <location>
        <begin position="150"/>
        <end position="169"/>
    </location>
</feature>
<keyword evidence="1" id="KW-0472">Membrane</keyword>
<gene>
    <name evidence="3" type="ORF">ND855_04010</name>
</gene>
<keyword evidence="1" id="KW-1133">Transmembrane helix</keyword>
<feature type="domain" description="CAAX prenyl protease 2/Lysostaphin resistance protein A-like" evidence="2">
    <location>
        <begin position="157"/>
        <end position="250"/>
    </location>
</feature>
<evidence type="ECO:0000259" key="2">
    <source>
        <dbReference type="Pfam" id="PF02517"/>
    </source>
</evidence>
<keyword evidence="4" id="KW-1185">Reference proteome</keyword>
<accession>A0ABT3M4G1</accession>
<proteinExistence type="predicted"/>
<dbReference type="InterPro" id="IPR003675">
    <property type="entry name" value="Rce1/LyrA-like_dom"/>
</dbReference>
<feature type="transmembrane region" description="Helical" evidence="1">
    <location>
        <begin position="117"/>
        <end position="138"/>
    </location>
</feature>
<reference evidence="3 4" key="1">
    <citation type="submission" date="2022-06" db="EMBL/GenBank/DDBJ databases">
        <title>Leptospira isolates from biofilms formed at urban environments.</title>
        <authorList>
            <person name="Ribeiro P.S."/>
            <person name="Sousa T."/>
            <person name="Carvalho N."/>
            <person name="Aburjaile F."/>
            <person name="Neves F."/>
            <person name="Oliveira D."/>
            <person name="Blanco L."/>
            <person name="Lima J."/>
            <person name="Costa F."/>
            <person name="Brenig B."/>
            <person name="Soares S."/>
            <person name="Ramos R."/>
            <person name="Goes-Neto A."/>
            <person name="Matiuzzi M."/>
            <person name="Azevedo V."/>
            <person name="Ristow P."/>
        </authorList>
    </citation>
    <scope>NUCLEOTIDE SEQUENCE [LARGE SCALE GENOMIC DNA]</scope>
    <source>
        <strain evidence="3 4">VSF14</strain>
    </source>
</reference>
<keyword evidence="3" id="KW-0645">Protease</keyword>
<feature type="transmembrane region" description="Helical" evidence="1">
    <location>
        <begin position="77"/>
        <end position="93"/>
    </location>
</feature>
<name>A0ABT3M4G1_9LEPT</name>
<dbReference type="Pfam" id="PF02517">
    <property type="entry name" value="Rce1-like"/>
    <property type="match status" value="1"/>
</dbReference>
<keyword evidence="3" id="KW-0482">Metalloprotease</keyword>
<protein>
    <submittedName>
        <fullName evidence="3">CPBP family intramembrane metalloprotease</fullName>
    </submittedName>
</protein>
<evidence type="ECO:0000313" key="4">
    <source>
        <dbReference type="Proteomes" id="UP001208794"/>
    </source>
</evidence>